<dbReference type="Pfam" id="PF12710">
    <property type="entry name" value="HAD"/>
    <property type="match status" value="1"/>
</dbReference>
<feature type="signal peptide" evidence="1">
    <location>
        <begin position="1"/>
        <end position="20"/>
    </location>
</feature>
<dbReference type="InterPro" id="IPR009097">
    <property type="entry name" value="Cyclic_Pdiesterase"/>
</dbReference>
<dbReference type="Gene3D" id="3.90.1140.10">
    <property type="entry name" value="Cyclic phosphodiesterase"/>
    <property type="match status" value="1"/>
</dbReference>
<reference evidence="2 3" key="1">
    <citation type="submission" date="2019-08" db="EMBL/GenBank/DDBJ databases">
        <authorList>
            <person name="Dhanesh K."/>
            <person name="Kumar G."/>
            <person name="Sasikala C."/>
            <person name="Venkata Ramana C."/>
        </authorList>
    </citation>
    <scope>NUCLEOTIDE SEQUENCE [LARGE SCALE GENOMIC DNA]</scope>
    <source>
        <strain evidence="2 3">JC645</strain>
    </source>
</reference>
<evidence type="ECO:0000313" key="2">
    <source>
        <dbReference type="EMBL" id="KAA5537957.1"/>
    </source>
</evidence>
<dbReference type="InterPro" id="IPR036412">
    <property type="entry name" value="HAD-like_sf"/>
</dbReference>
<keyword evidence="1" id="KW-0732">Signal</keyword>
<dbReference type="Proteomes" id="UP000324479">
    <property type="component" value="Unassembled WGS sequence"/>
</dbReference>
<organism evidence="2 3">
    <name type="scientific">Roseiconus nitratireducens</name>
    <dbReference type="NCBI Taxonomy" id="2605748"/>
    <lineage>
        <taxon>Bacteria</taxon>
        <taxon>Pseudomonadati</taxon>
        <taxon>Planctomycetota</taxon>
        <taxon>Planctomycetia</taxon>
        <taxon>Pirellulales</taxon>
        <taxon>Pirellulaceae</taxon>
        <taxon>Roseiconus</taxon>
    </lineage>
</organism>
<dbReference type="AlphaFoldDB" id="A0A5M6CRX5"/>
<gene>
    <name evidence="2" type="ORF">FYK55_28010</name>
</gene>
<feature type="chain" id="PRO_5024436767" description="Haloacid dehalogenase-like hydrolase" evidence="1">
    <location>
        <begin position="21"/>
        <end position="538"/>
    </location>
</feature>
<dbReference type="Gene3D" id="3.40.50.1000">
    <property type="entry name" value="HAD superfamily/HAD-like"/>
    <property type="match status" value="1"/>
</dbReference>
<dbReference type="SUPFAM" id="SSF56784">
    <property type="entry name" value="HAD-like"/>
    <property type="match status" value="1"/>
</dbReference>
<keyword evidence="3" id="KW-1185">Reference proteome</keyword>
<dbReference type="SUPFAM" id="SSF55144">
    <property type="entry name" value="LigT-like"/>
    <property type="match status" value="1"/>
</dbReference>
<dbReference type="RefSeq" id="WP_150079931.1">
    <property type="nucleotide sequence ID" value="NZ_VWOX01000036.1"/>
</dbReference>
<evidence type="ECO:0000256" key="1">
    <source>
        <dbReference type="SAM" id="SignalP"/>
    </source>
</evidence>
<sequence>MRYLCPSFVALLLLASAAHGADALPSWTDSAAKQAIVSFVEKVTEQDSPDFVPANERIAVFDNDGTLWPENPVPFQLAYALDTLKKATEERPELKQDPMVKAALAGDFAKLLAGKHHDGLLQIVAKTHSGMTTEAFEKEVEEWLAAAHHPRFDRRYDQLTYRPMQEVLAYLRANGFKTFIVSGGGADFMRVWSERVYGIPPEQVVGSSSRTRYELRSDGPVLIKTMDYLFVDDKEGKPVGIHHNIGRRPIACFGNSDGDKAMMEYTTIDNPHASFGMIIHHTDAEREYAYDKAPKSSGKLVEALEDAEQRGWTVVDMKRDWNQVFNDLSVTAIDVLLDPDDVMQTQSKQVNARLRAAYPAGFPLDAKHRPHITLVQRFVRTAELANVYRAVEKVFEDTDLSGMKLEAFKHYYIPDGDTGLAGIVVRPTPELSRLQQAVIEAVDPFTVESGSSSSFATTPDDLIINPALIEYVQAFVPQSSGEKFNPHVTTGVAGKSYLDKMLDEPFESFQFSPAGMAVYQLGQYGTAAKKLAEWKIEP</sequence>
<evidence type="ECO:0008006" key="4">
    <source>
        <dbReference type="Google" id="ProtNLM"/>
    </source>
</evidence>
<dbReference type="InterPro" id="IPR023214">
    <property type="entry name" value="HAD_sf"/>
</dbReference>
<dbReference type="EMBL" id="VWOX01000036">
    <property type="protein sequence ID" value="KAA5537957.1"/>
    <property type="molecule type" value="Genomic_DNA"/>
</dbReference>
<protein>
    <recommendedName>
        <fullName evidence="4">Haloacid dehalogenase-like hydrolase</fullName>
    </recommendedName>
</protein>
<name>A0A5M6CRX5_9BACT</name>
<accession>A0A5M6CRX5</accession>
<evidence type="ECO:0000313" key="3">
    <source>
        <dbReference type="Proteomes" id="UP000324479"/>
    </source>
</evidence>
<dbReference type="CDD" id="cd01427">
    <property type="entry name" value="HAD_like"/>
    <property type="match status" value="1"/>
</dbReference>
<comment type="caution">
    <text evidence="2">The sequence shown here is derived from an EMBL/GenBank/DDBJ whole genome shotgun (WGS) entry which is preliminary data.</text>
</comment>
<proteinExistence type="predicted"/>